<dbReference type="OrthoDB" id="1731207at2759"/>
<reference evidence="1" key="1">
    <citation type="submission" date="2018-05" db="EMBL/GenBank/DDBJ databases">
        <title>Draft genome of Mucuna pruriens seed.</title>
        <authorList>
            <person name="Nnadi N.E."/>
            <person name="Vos R."/>
            <person name="Hasami M.H."/>
            <person name="Devisetty U.K."/>
            <person name="Aguiy J.C."/>
        </authorList>
    </citation>
    <scope>NUCLEOTIDE SEQUENCE [LARGE SCALE GENOMIC DNA]</scope>
    <source>
        <strain evidence="1">JCA_2017</strain>
    </source>
</reference>
<organism evidence="1 2">
    <name type="scientific">Mucuna pruriens</name>
    <name type="common">Velvet bean</name>
    <name type="synonym">Dolichos pruriens</name>
    <dbReference type="NCBI Taxonomy" id="157652"/>
    <lineage>
        <taxon>Eukaryota</taxon>
        <taxon>Viridiplantae</taxon>
        <taxon>Streptophyta</taxon>
        <taxon>Embryophyta</taxon>
        <taxon>Tracheophyta</taxon>
        <taxon>Spermatophyta</taxon>
        <taxon>Magnoliopsida</taxon>
        <taxon>eudicotyledons</taxon>
        <taxon>Gunneridae</taxon>
        <taxon>Pentapetalae</taxon>
        <taxon>rosids</taxon>
        <taxon>fabids</taxon>
        <taxon>Fabales</taxon>
        <taxon>Fabaceae</taxon>
        <taxon>Papilionoideae</taxon>
        <taxon>50 kb inversion clade</taxon>
        <taxon>NPAAA clade</taxon>
        <taxon>indigoferoid/millettioid clade</taxon>
        <taxon>Phaseoleae</taxon>
        <taxon>Mucuna</taxon>
    </lineage>
</organism>
<proteinExistence type="predicted"/>
<feature type="non-terminal residue" evidence="1">
    <location>
        <position position="1"/>
    </location>
</feature>
<sequence length="59" mass="7328">MRKNTAKKEEEEGKGDVETFWDWEMKVDQVMKCFTYNDYEKVRMMAYEFRGYALELWDQ</sequence>
<evidence type="ECO:0000313" key="1">
    <source>
        <dbReference type="EMBL" id="RDY08291.1"/>
    </source>
</evidence>
<dbReference type="AlphaFoldDB" id="A0A371HZV3"/>
<protein>
    <submittedName>
        <fullName evidence="1">Uncharacterized protein</fullName>
    </submittedName>
</protein>
<dbReference type="Proteomes" id="UP000257109">
    <property type="component" value="Unassembled WGS sequence"/>
</dbReference>
<name>A0A371HZV3_MUCPR</name>
<accession>A0A371HZV3</accession>
<comment type="caution">
    <text evidence="1">The sequence shown here is derived from an EMBL/GenBank/DDBJ whole genome shotgun (WGS) entry which is preliminary data.</text>
</comment>
<gene>
    <name evidence="1" type="ORF">CR513_07482</name>
</gene>
<dbReference type="EMBL" id="QJKJ01001302">
    <property type="protein sequence ID" value="RDY08291.1"/>
    <property type="molecule type" value="Genomic_DNA"/>
</dbReference>
<keyword evidence="2" id="KW-1185">Reference proteome</keyword>
<evidence type="ECO:0000313" key="2">
    <source>
        <dbReference type="Proteomes" id="UP000257109"/>
    </source>
</evidence>